<dbReference type="SUPFAM" id="SSF56784">
    <property type="entry name" value="HAD-like"/>
    <property type="match status" value="1"/>
</dbReference>
<protein>
    <recommendedName>
        <fullName evidence="4">phosphoglycolate phosphatase</fullName>
        <ecNumber evidence="4">3.1.3.18</ecNumber>
    </recommendedName>
</protein>
<accession>H1FTU0</accession>
<dbReference type="EMBL" id="AFRZ01000001">
    <property type="protein sequence ID" value="EHP30054.1"/>
    <property type="molecule type" value="Genomic_DNA"/>
</dbReference>
<accession>B6BHQ5</accession>
<evidence type="ECO:0000256" key="2">
    <source>
        <dbReference type="ARBA" id="ARBA00004818"/>
    </source>
</evidence>
<dbReference type="PANTHER" id="PTHR43434">
    <property type="entry name" value="PHOSPHOGLYCOLATE PHOSPHATASE"/>
    <property type="match status" value="1"/>
</dbReference>
<reference evidence="5 6" key="1">
    <citation type="journal article" date="2012" name="Proc. Natl. Acad. Sci. U.S.A.">
        <title>Genome and physiology of a model Epsilonproteobacterium responsible for sulfide detoxification in marine oxygen depletion zones.</title>
        <authorList>
            <person name="Grote J."/>
            <person name="Schott T."/>
            <person name="Bruckner C.G."/>
            <person name="Glockner F.O."/>
            <person name="Jost G."/>
            <person name="Teeling H."/>
            <person name="Labrenz M."/>
            <person name="Jurgens K."/>
        </authorList>
    </citation>
    <scope>NUCLEOTIDE SEQUENCE [LARGE SCALE GENOMIC DNA]</scope>
    <source>
        <strain evidence="5 6">GD1</strain>
    </source>
</reference>
<dbReference type="GO" id="GO:0006281">
    <property type="term" value="P:DNA repair"/>
    <property type="evidence" value="ECO:0007669"/>
    <property type="project" value="TreeGrafter"/>
</dbReference>
<gene>
    <name evidence="5" type="ORF">SMGD1_1530</name>
</gene>
<dbReference type="InterPro" id="IPR006439">
    <property type="entry name" value="HAD-SF_hydro_IA"/>
</dbReference>
<dbReference type="eggNOG" id="COG0546">
    <property type="taxonomic scope" value="Bacteria"/>
</dbReference>
<dbReference type="EC" id="3.1.3.18" evidence="4"/>
<dbReference type="Proteomes" id="UP000006431">
    <property type="component" value="Unassembled WGS sequence"/>
</dbReference>
<comment type="pathway">
    <text evidence="2">Organic acid metabolism; glycolate biosynthesis; glycolate from 2-phosphoglycolate: step 1/1.</text>
</comment>
<dbReference type="InterPro" id="IPR050155">
    <property type="entry name" value="HAD-like_hydrolase_sf"/>
</dbReference>
<comment type="catalytic activity">
    <reaction evidence="1">
        <text>2-phosphoglycolate + H2O = glycolate + phosphate</text>
        <dbReference type="Rhea" id="RHEA:14369"/>
        <dbReference type="ChEBI" id="CHEBI:15377"/>
        <dbReference type="ChEBI" id="CHEBI:29805"/>
        <dbReference type="ChEBI" id="CHEBI:43474"/>
        <dbReference type="ChEBI" id="CHEBI:58033"/>
        <dbReference type="EC" id="3.1.3.18"/>
    </reaction>
</comment>
<dbReference type="Gene3D" id="3.40.50.1000">
    <property type="entry name" value="HAD superfamily/HAD-like"/>
    <property type="match status" value="1"/>
</dbReference>
<evidence type="ECO:0000313" key="5">
    <source>
        <dbReference type="EMBL" id="EHP30054.1"/>
    </source>
</evidence>
<dbReference type="RefSeq" id="WP_008335119.1">
    <property type="nucleotide sequence ID" value="NZ_AFRZ01000001.1"/>
</dbReference>
<dbReference type="NCBIfam" id="TIGR01549">
    <property type="entry name" value="HAD-SF-IA-v1"/>
    <property type="match status" value="1"/>
</dbReference>
<keyword evidence="5" id="KW-0378">Hydrolase</keyword>
<dbReference type="Pfam" id="PF13419">
    <property type="entry name" value="HAD_2"/>
    <property type="match status" value="1"/>
</dbReference>
<dbReference type="OrthoDB" id="9793014at2"/>
<dbReference type="AlphaFoldDB" id="B6BHQ5"/>
<evidence type="ECO:0000256" key="4">
    <source>
        <dbReference type="ARBA" id="ARBA00013078"/>
    </source>
</evidence>
<sequence length="219" mass="25118">MIILFDLDGTLIDSTEAILETFHHSFKAHDYPHPKDEDITALIGYPLDVMYRELGVDEEYVWDYVATYKEYYRVISTQRTTLLLNAKEAVIKAKEFAILGIVTTKTGKYSKVLMEHFDLMKYFEVLIGREDVEKPKPDAEPINKALRALDATNREIWMIGDTKLDLISAKNAGVNSIGVLSGYDNYDILKQHTDVIFSDVLEAVKYLQKRKKTHISFTS</sequence>
<dbReference type="PANTHER" id="PTHR43434:SF1">
    <property type="entry name" value="PHOSPHOGLYCOLATE PHOSPHATASE"/>
    <property type="match status" value="1"/>
</dbReference>
<proteinExistence type="inferred from homology"/>
<evidence type="ECO:0000313" key="6">
    <source>
        <dbReference type="Proteomes" id="UP000006431"/>
    </source>
</evidence>
<dbReference type="InterPro" id="IPR036412">
    <property type="entry name" value="HAD-like_sf"/>
</dbReference>
<dbReference type="InterPro" id="IPR023214">
    <property type="entry name" value="HAD_sf"/>
</dbReference>
<comment type="caution">
    <text evidence="5">The sequence shown here is derived from an EMBL/GenBank/DDBJ whole genome shotgun (WGS) entry which is preliminary data.</text>
</comment>
<keyword evidence="6" id="KW-1185">Reference proteome</keyword>
<name>B6BHQ5_SULGG</name>
<dbReference type="HOGENOM" id="CLU_045011_19_3_7"/>
<evidence type="ECO:0000256" key="3">
    <source>
        <dbReference type="ARBA" id="ARBA00006171"/>
    </source>
</evidence>
<evidence type="ECO:0000256" key="1">
    <source>
        <dbReference type="ARBA" id="ARBA00000830"/>
    </source>
</evidence>
<dbReference type="PATRIC" id="fig|929558.5.peg.1521"/>
<dbReference type="SFLD" id="SFLDS00003">
    <property type="entry name" value="Haloacid_Dehalogenase"/>
    <property type="match status" value="1"/>
</dbReference>
<organism evidence="5 6">
    <name type="scientific">Sulfurimonas gotlandica (strain DSM 19862 / JCM 16533 / GD1)</name>
    <dbReference type="NCBI Taxonomy" id="929558"/>
    <lineage>
        <taxon>Bacteria</taxon>
        <taxon>Pseudomonadati</taxon>
        <taxon>Campylobacterota</taxon>
        <taxon>Epsilonproteobacteria</taxon>
        <taxon>Campylobacterales</taxon>
        <taxon>Sulfurimonadaceae</taxon>
        <taxon>Sulfurimonas</taxon>
    </lineage>
</organism>
<dbReference type="STRING" id="929558.SMGD1_1530"/>
<dbReference type="SFLD" id="SFLDG01135">
    <property type="entry name" value="C1.5.6:_HAD__Beta-PGM__Phospha"/>
    <property type="match status" value="1"/>
</dbReference>
<dbReference type="GO" id="GO:0005829">
    <property type="term" value="C:cytosol"/>
    <property type="evidence" value="ECO:0007669"/>
    <property type="project" value="TreeGrafter"/>
</dbReference>
<dbReference type="InterPro" id="IPR023198">
    <property type="entry name" value="PGP-like_dom2"/>
</dbReference>
<dbReference type="SFLD" id="SFLDG01129">
    <property type="entry name" value="C1.5:_HAD__Beta-PGM__Phosphata"/>
    <property type="match status" value="1"/>
</dbReference>
<dbReference type="InterPro" id="IPR041492">
    <property type="entry name" value="HAD_2"/>
</dbReference>
<dbReference type="Gene3D" id="1.10.150.240">
    <property type="entry name" value="Putative phosphatase, domain 2"/>
    <property type="match status" value="1"/>
</dbReference>
<comment type="similarity">
    <text evidence="3">Belongs to the HAD-like hydrolase superfamily. CbbY/CbbZ/Gph/YieH family.</text>
</comment>
<dbReference type="GO" id="GO:0008967">
    <property type="term" value="F:phosphoglycolate phosphatase activity"/>
    <property type="evidence" value="ECO:0007669"/>
    <property type="project" value="UniProtKB-EC"/>
</dbReference>